<reference evidence="1 2" key="1">
    <citation type="journal article" date="2024" name="Chem. Sci.">
        <title>Discovery of megapolipeptins by genome mining of a Burkholderiales bacteria collection.</title>
        <authorList>
            <person name="Paulo B.S."/>
            <person name="Recchia M.J.J."/>
            <person name="Lee S."/>
            <person name="Fergusson C.H."/>
            <person name="Romanowski S.B."/>
            <person name="Hernandez A."/>
            <person name="Krull N."/>
            <person name="Liu D.Y."/>
            <person name="Cavanagh H."/>
            <person name="Bos A."/>
            <person name="Gray C.A."/>
            <person name="Murphy B.T."/>
            <person name="Linington R.G."/>
            <person name="Eustaquio A.S."/>
        </authorList>
    </citation>
    <scope>NUCLEOTIDE SEQUENCE [LARGE SCALE GENOMIC DNA]</scope>
    <source>
        <strain evidence="1 2">RL18-126-BIB-B</strain>
    </source>
</reference>
<proteinExistence type="predicted"/>
<protein>
    <submittedName>
        <fullName evidence="1">EAL domain-containing protein</fullName>
    </submittedName>
</protein>
<keyword evidence="2" id="KW-1185">Reference proteome</keyword>
<organism evidence="1 2">
    <name type="scientific">Paraburkholderia rhynchosiae</name>
    <dbReference type="NCBI Taxonomy" id="487049"/>
    <lineage>
        <taxon>Bacteria</taxon>
        <taxon>Pseudomonadati</taxon>
        <taxon>Pseudomonadota</taxon>
        <taxon>Betaproteobacteria</taxon>
        <taxon>Burkholderiales</taxon>
        <taxon>Burkholderiaceae</taxon>
        <taxon>Paraburkholderia</taxon>
    </lineage>
</organism>
<evidence type="ECO:0000313" key="1">
    <source>
        <dbReference type="EMBL" id="MFM0109301.1"/>
    </source>
</evidence>
<name>A0ACC7NVY2_9BURK</name>
<dbReference type="Proteomes" id="UP001629235">
    <property type="component" value="Unassembled WGS sequence"/>
</dbReference>
<accession>A0ACC7NVY2</accession>
<gene>
    <name evidence="1" type="ORF">PQR01_39515</name>
</gene>
<evidence type="ECO:0000313" key="2">
    <source>
        <dbReference type="Proteomes" id="UP001629235"/>
    </source>
</evidence>
<comment type="caution">
    <text evidence="1">The sequence shown here is derived from an EMBL/GenBank/DDBJ whole genome shotgun (WGS) entry which is preliminary data.</text>
</comment>
<sequence length="331" mass="36481">MSEEYLYEWSPGGSLIFRVPGAVSRLDSPGDTATAFGEVRNSHAREVQMDATAKRNQLDIVDDVERGLAQNEFFLVFQPKLRVPEGTLSGFEALLRWRHPVRGILMPSSFIRVVENSRLSGRFTDFLLARAAETLADWAACGYGSLSLAINLPVRELAREDLPGKLVRVLAAQAIDTAKLQIELTETTEPGPPDELVAAVDSVRATGVRVAIDDFGAGYWSLSLLHRLAVDVLKIDRCFISDIPANARSTVLLQALVRLGQLLGKQVVIEGIETEAQFVWAKSMPQVDCQGYYISMPVPAAQIDELVMQHGLVKISGYIQVISYEPGWTRN</sequence>
<dbReference type="EMBL" id="JAQQDW010000196">
    <property type="protein sequence ID" value="MFM0109301.1"/>
    <property type="molecule type" value="Genomic_DNA"/>
</dbReference>